<dbReference type="EMBL" id="WBVQ01000001">
    <property type="protein sequence ID" value="KAB2816832.1"/>
    <property type="molecule type" value="Genomic_DNA"/>
</dbReference>
<organism evidence="2 3">
    <name type="scientific">Phaeocystidibacter marisrubri</name>
    <dbReference type="NCBI Taxonomy" id="1577780"/>
    <lineage>
        <taxon>Bacteria</taxon>
        <taxon>Pseudomonadati</taxon>
        <taxon>Bacteroidota</taxon>
        <taxon>Flavobacteriia</taxon>
        <taxon>Flavobacteriales</taxon>
        <taxon>Phaeocystidibacteraceae</taxon>
        <taxon>Phaeocystidibacter</taxon>
    </lineage>
</organism>
<proteinExistence type="predicted"/>
<sequence length="241" mass="27512">MKRIIKALSWLAGIALYLGVLGFSANEAENQRASSLEINLEQPVDQLFISEKNITDIIDNQVDSIINTPLHLINTALLEESIENHPLIDEAEVYYTLDGRVSVDVIQHVAIARVRAHGEDVYMNKYGKPIPRSRNHSANVPMITGHIDSSQWREAYHFLQLLDDSPWLGDNLEAISRDSAGKYTVYPRMGRHSITWGELDAFEDKMKKLDVFYSYLTREGQMDSVRTIDVRFDKQVVSTKY</sequence>
<protein>
    <recommendedName>
        <fullName evidence="1">Cell division protein FtsQ/DivIB C-terminal domain-containing protein</fullName>
    </recommendedName>
</protein>
<dbReference type="AlphaFoldDB" id="A0A6L3ZFM1"/>
<evidence type="ECO:0000313" key="3">
    <source>
        <dbReference type="Proteomes" id="UP000484164"/>
    </source>
</evidence>
<keyword evidence="3" id="KW-1185">Reference proteome</keyword>
<comment type="caution">
    <text evidence="2">The sequence shown here is derived from an EMBL/GenBank/DDBJ whole genome shotgun (WGS) entry which is preliminary data.</text>
</comment>
<reference evidence="2 3" key="1">
    <citation type="submission" date="2019-10" db="EMBL/GenBank/DDBJ databases">
        <title>Genome sequence of Phaeocystidibacter marisrubri JCM30614 (type strain).</title>
        <authorList>
            <person name="Bowman J.P."/>
        </authorList>
    </citation>
    <scope>NUCLEOTIDE SEQUENCE [LARGE SCALE GENOMIC DNA]</scope>
    <source>
        <strain evidence="2 3">JCM 30614</strain>
    </source>
</reference>
<dbReference type="InterPro" id="IPR005548">
    <property type="entry name" value="Cell_div_FtsQ/DivIB_C"/>
</dbReference>
<feature type="domain" description="Cell division protein FtsQ/DivIB C-terminal" evidence="1">
    <location>
        <begin position="112"/>
        <end position="231"/>
    </location>
</feature>
<name>A0A6L3ZFM1_9FLAO</name>
<dbReference type="RefSeq" id="WP_151691404.1">
    <property type="nucleotide sequence ID" value="NZ_BMGX01000002.1"/>
</dbReference>
<dbReference type="Proteomes" id="UP000484164">
    <property type="component" value="Unassembled WGS sequence"/>
</dbReference>
<dbReference type="OrthoDB" id="1466667at2"/>
<evidence type="ECO:0000259" key="1">
    <source>
        <dbReference type="Pfam" id="PF03799"/>
    </source>
</evidence>
<accession>A0A6L3ZFM1</accession>
<evidence type="ECO:0000313" key="2">
    <source>
        <dbReference type="EMBL" id="KAB2816832.1"/>
    </source>
</evidence>
<dbReference type="GO" id="GO:0051301">
    <property type="term" value="P:cell division"/>
    <property type="evidence" value="ECO:0007669"/>
    <property type="project" value="UniProtKB-KW"/>
</dbReference>
<gene>
    <name evidence="2" type="ORF">F8C82_00085</name>
</gene>
<dbReference type="Pfam" id="PF03799">
    <property type="entry name" value="FtsQ_DivIB_C"/>
    <property type="match status" value="1"/>
</dbReference>